<evidence type="ECO:0000313" key="5">
    <source>
        <dbReference type="Proteomes" id="UP001218364"/>
    </source>
</evidence>
<dbReference type="EMBL" id="CP015124">
    <property type="protein sequence ID" value="ANP37989.1"/>
    <property type="molecule type" value="Genomic_DNA"/>
</dbReference>
<dbReference type="OrthoDB" id="9799894at2"/>
<evidence type="ECO:0000313" key="2">
    <source>
        <dbReference type="EMBL" id="ANP37989.1"/>
    </source>
</evidence>
<accession>A0A1B0ZV50</accession>
<protein>
    <submittedName>
        <fullName evidence="3">DUF1178 family protein</fullName>
    </submittedName>
</protein>
<dbReference type="Proteomes" id="UP001218364">
    <property type="component" value="Unassembled WGS sequence"/>
</dbReference>
<keyword evidence="4" id="KW-1185">Reference proteome</keyword>
<dbReference type="AlphaFoldDB" id="A0A1B0ZV50"/>
<dbReference type="PIRSF" id="PIRSF032131">
    <property type="entry name" value="UCP032131"/>
    <property type="match status" value="1"/>
</dbReference>
<dbReference type="InterPro" id="IPR009562">
    <property type="entry name" value="DUF1178"/>
</dbReference>
<proteinExistence type="predicted"/>
<dbReference type="EMBL" id="JARCJK010000002">
    <property type="protein sequence ID" value="MDE4165450.1"/>
    <property type="molecule type" value="Genomic_DNA"/>
</dbReference>
<reference evidence="3 5" key="2">
    <citation type="submission" date="2023-02" db="EMBL/GenBank/DDBJ databases">
        <title>Population genomics of bacteria associated with diatom.</title>
        <authorList>
            <person name="Xie J."/>
            <person name="Wang H."/>
        </authorList>
    </citation>
    <scope>NUCLEOTIDE SEQUENCE [LARGE SCALE GENOMIC DNA]</scope>
    <source>
        <strain evidence="3 5">PT47_8</strain>
    </source>
</reference>
<reference evidence="2 4" key="1">
    <citation type="submission" date="2016-04" db="EMBL/GenBank/DDBJ databases">
        <authorList>
            <person name="Evans L.H."/>
            <person name="Alamgir A."/>
            <person name="Owens N."/>
            <person name="Weber N.D."/>
            <person name="Virtaneva K."/>
            <person name="Barbian K."/>
            <person name="Babar A."/>
            <person name="Rosenke K."/>
        </authorList>
    </citation>
    <scope>NUCLEOTIDE SEQUENCE [LARGE SCALE GENOMIC DNA]</scope>
    <source>
        <strain evidence="2 4">JL2886</strain>
    </source>
</reference>
<evidence type="ECO:0000313" key="3">
    <source>
        <dbReference type="EMBL" id="MDE4165450.1"/>
    </source>
</evidence>
<dbReference type="Proteomes" id="UP000092565">
    <property type="component" value="Chromosome"/>
</dbReference>
<evidence type="ECO:0000313" key="4">
    <source>
        <dbReference type="Proteomes" id="UP000092565"/>
    </source>
</evidence>
<gene>
    <name evidence="2" type="ORF">JL2886_03103</name>
    <name evidence="3" type="ORF">PXK24_07070</name>
</gene>
<dbReference type="PATRIC" id="fig|60890.4.peg.3027"/>
<organism evidence="2 4">
    <name type="scientific">Phaeobacter gallaeciensis</name>
    <dbReference type="NCBI Taxonomy" id="60890"/>
    <lineage>
        <taxon>Bacteria</taxon>
        <taxon>Pseudomonadati</taxon>
        <taxon>Pseudomonadota</taxon>
        <taxon>Alphaproteobacteria</taxon>
        <taxon>Rhodobacterales</taxon>
        <taxon>Roseobacteraceae</taxon>
        <taxon>Phaeobacter</taxon>
    </lineage>
</organism>
<evidence type="ECO:0000256" key="1">
    <source>
        <dbReference type="SAM" id="MobiDB-lite"/>
    </source>
</evidence>
<name>A0A1B0ZV50_9RHOB</name>
<dbReference type="RefSeq" id="WP_065272720.1">
    <property type="nucleotide sequence ID" value="NZ_CP015124.1"/>
</dbReference>
<sequence length="172" mass="18079">MIQYSLKCAEGHSFDSWFQSAAAFDKLAAAGMVSCAICGSQKVEKAIMAPHVRPGRKSVSPSIDPDTDAASAQAGGASPQASVPAQVPEGVPGALSAPASEQEKALRELRRQVEENSDYVGKDFVSEARAMHLGDAPERAIHGEARLDEAKALIEDGVPVLPLPFGPTRKTN</sequence>
<feature type="region of interest" description="Disordered" evidence="1">
    <location>
        <begin position="51"/>
        <end position="102"/>
    </location>
</feature>
<feature type="compositionally biased region" description="Low complexity" evidence="1">
    <location>
        <begin position="69"/>
        <end position="82"/>
    </location>
</feature>
<dbReference type="Pfam" id="PF06676">
    <property type="entry name" value="DUF1178"/>
    <property type="match status" value="1"/>
</dbReference>